<feature type="transmembrane region" description="Helical" evidence="1">
    <location>
        <begin position="95"/>
        <end position="118"/>
    </location>
</feature>
<comment type="caution">
    <text evidence="2">The sequence shown here is derived from an EMBL/GenBank/DDBJ whole genome shotgun (WGS) entry which is preliminary data.</text>
</comment>
<accession>A0A317L119</accession>
<evidence type="ECO:0000313" key="3">
    <source>
        <dbReference type="Proteomes" id="UP000245624"/>
    </source>
</evidence>
<keyword evidence="1" id="KW-0812">Transmembrane</keyword>
<reference evidence="2 3" key="1">
    <citation type="submission" date="2018-05" db="EMBL/GenBank/DDBJ databases">
        <title>Genomic analysis of Gracilibacillus dipsosauri DD1 reveals novel features of a salt-tolerant amylase.</title>
        <authorList>
            <person name="Deutch C.E."/>
            <person name="Yang S."/>
        </authorList>
    </citation>
    <scope>NUCLEOTIDE SEQUENCE [LARGE SCALE GENOMIC DNA]</scope>
    <source>
        <strain evidence="2 3">DD1</strain>
    </source>
</reference>
<feature type="transmembrane region" description="Helical" evidence="1">
    <location>
        <begin position="124"/>
        <end position="148"/>
    </location>
</feature>
<evidence type="ECO:0000313" key="2">
    <source>
        <dbReference type="EMBL" id="PWU69517.1"/>
    </source>
</evidence>
<keyword evidence="1" id="KW-1133">Transmembrane helix</keyword>
<feature type="transmembrane region" description="Helical" evidence="1">
    <location>
        <begin position="47"/>
        <end position="67"/>
    </location>
</feature>
<keyword evidence="3" id="KW-1185">Reference proteome</keyword>
<gene>
    <name evidence="2" type="ORF">DLJ74_05970</name>
</gene>
<feature type="transmembrane region" description="Helical" evidence="1">
    <location>
        <begin position="20"/>
        <end position="41"/>
    </location>
</feature>
<dbReference type="InterPro" id="IPR046664">
    <property type="entry name" value="DUF6773"/>
</dbReference>
<keyword evidence="1" id="KW-0472">Membrane</keyword>
<dbReference type="AlphaFoldDB" id="A0A317L119"/>
<dbReference type="Pfam" id="PF20563">
    <property type="entry name" value="DUF6773"/>
    <property type="match status" value="1"/>
</dbReference>
<proteinExistence type="predicted"/>
<sequence length="168" mass="19499">MLFRKKRYQDERVTAEQNRIYREIYLLIYVICFLSIVYKFIMNGEISLNLVGTEMLIVLVSGIYYAIRSAKLGLFSAEVEIHDQKNKWSYQSKTIFSGIGIGVLLGIIFGVNSAYQYADSQMQAYYYFFLVFIVTLIIYMPILLLLMLGSYSAAKKKSDKVIEKQLEE</sequence>
<protein>
    <submittedName>
        <fullName evidence="2">Uncharacterized protein</fullName>
    </submittedName>
</protein>
<dbReference type="OrthoDB" id="2656129at2"/>
<evidence type="ECO:0000256" key="1">
    <source>
        <dbReference type="SAM" id="Phobius"/>
    </source>
</evidence>
<name>A0A317L119_9BACI</name>
<dbReference type="EMBL" id="QGTD01000005">
    <property type="protein sequence ID" value="PWU69517.1"/>
    <property type="molecule type" value="Genomic_DNA"/>
</dbReference>
<dbReference type="RefSeq" id="WP_109983745.1">
    <property type="nucleotide sequence ID" value="NZ_JAJUIE010000010.1"/>
</dbReference>
<dbReference type="Proteomes" id="UP000245624">
    <property type="component" value="Unassembled WGS sequence"/>
</dbReference>
<organism evidence="2 3">
    <name type="scientific">Gracilibacillus dipsosauri</name>
    <dbReference type="NCBI Taxonomy" id="178340"/>
    <lineage>
        <taxon>Bacteria</taxon>
        <taxon>Bacillati</taxon>
        <taxon>Bacillota</taxon>
        <taxon>Bacilli</taxon>
        <taxon>Bacillales</taxon>
        <taxon>Bacillaceae</taxon>
        <taxon>Gracilibacillus</taxon>
    </lineage>
</organism>